<dbReference type="KEGG" id="proo:MJB10_20600"/>
<dbReference type="InterPro" id="IPR016195">
    <property type="entry name" value="Pol/histidinol_Pase-like"/>
</dbReference>
<dbReference type="SUPFAM" id="SSF89550">
    <property type="entry name" value="PHP domain-like"/>
    <property type="match status" value="1"/>
</dbReference>
<name>A0AA96LKK8_9BACL</name>
<organism evidence="1 2">
    <name type="scientific">Paenibacillus roseopurpureus</name>
    <dbReference type="NCBI Taxonomy" id="2918901"/>
    <lineage>
        <taxon>Bacteria</taxon>
        <taxon>Bacillati</taxon>
        <taxon>Bacillota</taxon>
        <taxon>Bacilli</taxon>
        <taxon>Bacillales</taxon>
        <taxon>Paenibacillaceae</taxon>
        <taxon>Paenibacillus</taxon>
    </lineage>
</organism>
<dbReference type="RefSeq" id="WP_314797800.1">
    <property type="nucleotide sequence ID" value="NZ_CP130319.1"/>
</dbReference>
<evidence type="ECO:0000313" key="1">
    <source>
        <dbReference type="EMBL" id="WNR43485.1"/>
    </source>
</evidence>
<dbReference type="Pfam" id="PF12228">
    <property type="entry name" value="DUF3604"/>
    <property type="match status" value="1"/>
</dbReference>
<gene>
    <name evidence="1" type="ORF">MJB10_20600</name>
</gene>
<dbReference type="EMBL" id="CP130319">
    <property type="protein sequence ID" value="WNR43485.1"/>
    <property type="molecule type" value="Genomic_DNA"/>
</dbReference>
<dbReference type="InterPro" id="IPR022028">
    <property type="entry name" value="DUF3604"/>
</dbReference>
<accession>A0AA96LKK8</accession>
<protein>
    <submittedName>
        <fullName evidence="1">DUF3604 domain-containing protein</fullName>
    </submittedName>
</protein>
<sequence>MDVITATEHVHPLHQSWAHMLQAGEFFHEPGKFIPLTSWEVNLPDGHINVYAKSTETEIAWSDISRDWDHVAEFDDPEDIITAVHVTMSPKHPSFDWNRAGKRLRLVEMLQERGCSESNEPDALWDINPDPNKLDGSVRTALAMGHRVGFVGGTDNHLGFPTRSNTVAGYVGMTGFISPELTRASIWDAMNNRHTYATSGVPILCHFTINGSLMGSELKLAPGERALAKLQLYGTAPIDRVELISNGKTVFTWEPHAWEVDQEVELELPS</sequence>
<reference evidence="1" key="1">
    <citation type="submission" date="2022-02" db="EMBL/GenBank/DDBJ databases">
        <title>Paenibacillus sp. MBLB1832 Whole Genome Shotgun Sequencing.</title>
        <authorList>
            <person name="Hwang C.Y."/>
            <person name="Cho E.-S."/>
            <person name="Seo M.-J."/>
        </authorList>
    </citation>
    <scope>NUCLEOTIDE SEQUENCE</scope>
    <source>
        <strain evidence="1">MBLB1832</strain>
    </source>
</reference>
<dbReference type="Gene3D" id="3.20.20.140">
    <property type="entry name" value="Metal-dependent hydrolases"/>
    <property type="match status" value="1"/>
</dbReference>
<evidence type="ECO:0000313" key="2">
    <source>
        <dbReference type="Proteomes" id="UP001304650"/>
    </source>
</evidence>
<proteinExistence type="predicted"/>
<dbReference type="Proteomes" id="UP001304650">
    <property type="component" value="Chromosome"/>
</dbReference>
<dbReference type="AlphaFoldDB" id="A0AA96LKK8"/>
<keyword evidence="2" id="KW-1185">Reference proteome</keyword>